<dbReference type="Proteomes" id="UP000243459">
    <property type="component" value="Unassembled WGS sequence"/>
</dbReference>
<feature type="repeat" description="PPR" evidence="2">
    <location>
        <begin position="211"/>
        <end position="245"/>
    </location>
</feature>
<dbReference type="Gene3D" id="1.25.40.10">
    <property type="entry name" value="Tetratricopeptide repeat domain"/>
    <property type="match status" value="3"/>
</dbReference>
<dbReference type="InterPro" id="IPR011990">
    <property type="entry name" value="TPR-like_helical_dom_sf"/>
</dbReference>
<keyword evidence="1" id="KW-0677">Repeat</keyword>
<proteinExistence type="predicted"/>
<dbReference type="InterPro" id="IPR046960">
    <property type="entry name" value="PPR_At4g14850-like_plant"/>
</dbReference>
<name>A0A1R3L6Q0_ASPOF</name>
<dbReference type="Gramene" id="ONK55286">
    <property type="protein sequence ID" value="ONK55286"/>
    <property type="gene ID" value="A4U43_UnF5500"/>
</dbReference>
<dbReference type="GO" id="GO:0099402">
    <property type="term" value="P:plant organ development"/>
    <property type="evidence" value="ECO:0007669"/>
    <property type="project" value="UniProtKB-ARBA"/>
</dbReference>
<dbReference type="EMBL" id="KV863605">
    <property type="protein sequence ID" value="ONK55286.1"/>
    <property type="molecule type" value="Genomic_DNA"/>
</dbReference>
<dbReference type="GO" id="GO:0009451">
    <property type="term" value="P:RNA modification"/>
    <property type="evidence" value="ECO:0007669"/>
    <property type="project" value="InterPro"/>
</dbReference>
<evidence type="ECO:0000313" key="3">
    <source>
        <dbReference type="EMBL" id="ONK55286.1"/>
    </source>
</evidence>
<protein>
    <recommendedName>
        <fullName evidence="5">Pentatricopeptide repeat-containing protein</fullName>
    </recommendedName>
</protein>
<dbReference type="InterPro" id="IPR002885">
    <property type="entry name" value="PPR_rpt"/>
</dbReference>
<dbReference type="FunFam" id="1.25.40.10:FF:000158">
    <property type="entry name" value="pentatricopeptide repeat-containing protein At2g33680"/>
    <property type="match status" value="1"/>
</dbReference>
<dbReference type="OMA" id="RPDLCVW"/>
<evidence type="ECO:0000313" key="4">
    <source>
        <dbReference type="Proteomes" id="UP000243459"/>
    </source>
</evidence>
<dbReference type="Pfam" id="PF20431">
    <property type="entry name" value="E_motif"/>
    <property type="match status" value="1"/>
</dbReference>
<evidence type="ECO:0000256" key="1">
    <source>
        <dbReference type="ARBA" id="ARBA00022737"/>
    </source>
</evidence>
<dbReference type="InterPro" id="IPR046848">
    <property type="entry name" value="E_motif"/>
</dbReference>
<feature type="repeat" description="PPR" evidence="2">
    <location>
        <begin position="348"/>
        <end position="382"/>
    </location>
</feature>
<feature type="repeat" description="PPR" evidence="2">
    <location>
        <begin position="247"/>
        <end position="281"/>
    </location>
</feature>
<feature type="repeat" description="PPR" evidence="2">
    <location>
        <begin position="383"/>
        <end position="418"/>
    </location>
</feature>
<evidence type="ECO:0000256" key="2">
    <source>
        <dbReference type="PROSITE-ProRule" id="PRU00708"/>
    </source>
</evidence>
<sequence length="573" mass="63038">MSSSLPDSFTFPLVIKACSQINDPKLFRLIHTHVLVMGFGAHLHVANELVAMYSNLGLMEIARKVFDGMPDRNVVSWNLLVSGFSSSFDPESAMRVFRLMQVVGPAPNLVTWTSLMSAHARCKLHGEVVEIFDEMRCSGVRGSAEAVAVVLSICAYLERDALKIGKKMHSYVQRIGFENYPFVRNSLVCMYGKLGFHEEAEIVFSETEEKSLVSWNALISSYAASGLCNKACEVFYRLSESNTAAPNVVSWSAVIKGFASAGMAESSLSMFQQMQQAGIRPNPVTIATILSSCAEISALDLGKEIHCHMIRISMNKNILVDNALLNMYTKSGNLRNGMLILERIKEKDLISWNTMITGFGMHGFCDEALATFEDMIKNNVNPDGITFISLLSGCSHAGNVAEGRRLLHRMIHEFNIPPAMEHYSCLVDLLGRAGLLIDAYELVQEMPFPPNASVIGALLNSCRIHGKIMNVEDCATRILEIDGEGSGNYMLLSNIYAASGRWGESARVRAMTKERGVKKKAGESWVKVGKKAVVFSSDSSPSVEAEVVYGVVEVLCQHMESQNVVSGDWIVLM</sequence>
<dbReference type="Pfam" id="PF13041">
    <property type="entry name" value="PPR_2"/>
    <property type="match status" value="3"/>
</dbReference>
<dbReference type="PANTHER" id="PTHR47926">
    <property type="entry name" value="PENTATRICOPEPTIDE REPEAT-CONTAINING PROTEIN"/>
    <property type="match status" value="1"/>
</dbReference>
<dbReference type="AlphaFoldDB" id="A0A1R3L6Q0"/>
<dbReference type="Pfam" id="PF01535">
    <property type="entry name" value="PPR"/>
    <property type="match status" value="3"/>
</dbReference>
<gene>
    <name evidence="3" type="ORF">A4U43_UnF5500</name>
</gene>
<dbReference type="GO" id="GO:0003723">
    <property type="term" value="F:RNA binding"/>
    <property type="evidence" value="ECO:0007669"/>
    <property type="project" value="InterPro"/>
</dbReference>
<feature type="repeat" description="PPR" evidence="2">
    <location>
        <begin position="108"/>
        <end position="142"/>
    </location>
</feature>
<reference evidence="4" key="1">
    <citation type="journal article" date="2017" name="Nat. Commun.">
        <title>The asparagus genome sheds light on the origin and evolution of a young Y chromosome.</title>
        <authorList>
            <person name="Harkess A."/>
            <person name="Zhou J."/>
            <person name="Xu C."/>
            <person name="Bowers J.E."/>
            <person name="Van der Hulst R."/>
            <person name="Ayyampalayam S."/>
            <person name="Mercati F."/>
            <person name="Riccardi P."/>
            <person name="McKain M.R."/>
            <person name="Kakrana A."/>
            <person name="Tang H."/>
            <person name="Ray J."/>
            <person name="Groenendijk J."/>
            <person name="Arikit S."/>
            <person name="Mathioni S.M."/>
            <person name="Nakano M."/>
            <person name="Shan H."/>
            <person name="Telgmann-Rauber A."/>
            <person name="Kanno A."/>
            <person name="Yue Z."/>
            <person name="Chen H."/>
            <person name="Li W."/>
            <person name="Chen Y."/>
            <person name="Xu X."/>
            <person name="Zhang Y."/>
            <person name="Luo S."/>
            <person name="Chen H."/>
            <person name="Gao J."/>
            <person name="Mao Z."/>
            <person name="Pires J.C."/>
            <person name="Luo M."/>
            <person name="Kudrna D."/>
            <person name="Wing R.A."/>
            <person name="Meyers B.C."/>
            <person name="Yi K."/>
            <person name="Kong H."/>
            <person name="Lavrijsen P."/>
            <person name="Sunseri F."/>
            <person name="Falavigna A."/>
            <person name="Ye Y."/>
            <person name="Leebens-Mack J.H."/>
            <person name="Chen G."/>
        </authorList>
    </citation>
    <scope>NUCLEOTIDE SEQUENCE [LARGE SCALE GENOMIC DNA]</scope>
    <source>
        <strain evidence="4">cv. DH0086</strain>
    </source>
</reference>
<dbReference type="FunFam" id="1.25.40.10:FF:000393">
    <property type="entry name" value="Pentatricopeptide repeat-containing protein At1g20230"/>
    <property type="match status" value="2"/>
</dbReference>
<dbReference type="PANTHER" id="PTHR47926:SF389">
    <property type="entry name" value="PENTATRICOPEPTIDE PROTEIN-RELATED"/>
    <property type="match status" value="1"/>
</dbReference>
<dbReference type="PROSITE" id="PS51375">
    <property type="entry name" value="PPR"/>
    <property type="match status" value="6"/>
</dbReference>
<dbReference type="GO" id="GO:0031930">
    <property type="term" value="P:mitochondria-nucleus signaling pathway"/>
    <property type="evidence" value="ECO:0007669"/>
    <property type="project" value="EnsemblPlants"/>
</dbReference>
<organism evidence="3 4">
    <name type="scientific">Asparagus officinalis</name>
    <name type="common">Garden asparagus</name>
    <dbReference type="NCBI Taxonomy" id="4686"/>
    <lineage>
        <taxon>Eukaryota</taxon>
        <taxon>Viridiplantae</taxon>
        <taxon>Streptophyta</taxon>
        <taxon>Embryophyta</taxon>
        <taxon>Tracheophyta</taxon>
        <taxon>Spermatophyta</taxon>
        <taxon>Magnoliopsida</taxon>
        <taxon>Liliopsida</taxon>
        <taxon>Asparagales</taxon>
        <taxon>Asparagaceae</taxon>
        <taxon>Asparagoideae</taxon>
        <taxon>Asparagus</taxon>
    </lineage>
</organism>
<dbReference type="NCBIfam" id="TIGR00756">
    <property type="entry name" value="PPR"/>
    <property type="match status" value="6"/>
</dbReference>
<keyword evidence="4" id="KW-1185">Reference proteome</keyword>
<evidence type="ECO:0008006" key="5">
    <source>
        <dbReference type="Google" id="ProtNLM"/>
    </source>
</evidence>
<dbReference type="OrthoDB" id="881013at2759"/>
<feature type="repeat" description="PPR" evidence="2">
    <location>
        <begin position="73"/>
        <end position="107"/>
    </location>
</feature>
<accession>A0A1R3L6Q0</accession>